<organism evidence="3 4">
    <name type="scientific">Flectobacillus rivi</name>
    <dbReference type="NCBI Taxonomy" id="2984209"/>
    <lineage>
        <taxon>Bacteria</taxon>
        <taxon>Pseudomonadati</taxon>
        <taxon>Bacteroidota</taxon>
        <taxon>Cytophagia</taxon>
        <taxon>Cytophagales</taxon>
        <taxon>Flectobacillaceae</taxon>
        <taxon>Flectobacillus</taxon>
    </lineage>
</organism>
<protein>
    <recommendedName>
        <fullName evidence="5">DUF5666 domain-containing protein</fullName>
    </recommendedName>
</protein>
<keyword evidence="4" id="KW-1185">Reference proteome</keyword>
<dbReference type="EMBL" id="JASHIE010000001">
    <property type="protein sequence ID" value="MDI9873149.1"/>
    <property type="molecule type" value="Genomic_DNA"/>
</dbReference>
<evidence type="ECO:0000256" key="1">
    <source>
        <dbReference type="SAM" id="MobiDB-lite"/>
    </source>
</evidence>
<gene>
    <name evidence="3" type="ORF">QM481_01325</name>
</gene>
<keyword evidence="2" id="KW-0732">Signal</keyword>
<feature type="compositionally biased region" description="Low complexity" evidence="1">
    <location>
        <begin position="132"/>
        <end position="142"/>
    </location>
</feature>
<dbReference type="Proteomes" id="UP001225761">
    <property type="component" value="Unassembled WGS sequence"/>
</dbReference>
<name>A0ABT6YWE8_9BACT</name>
<feature type="region of interest" description="Disordered" evidence="1">
    <location>
        <begin position="132"/>
        <end position="165"/>
    </location>
</feature>
<accession>A0ABT6YWE8</accession>
<evidence type="ECO:0000256" key="2">
    <source>
        <dbReference type="SAM" id="SignalP"/>
    </source>
</evidence>
<evidence type="ECO:0000313" key="3">
    <source>
        <dbReference type="EMBL" id="MDI9873149.1"/>
    </source>
</evidence>
<evidence type="ECO:0000313" key="4">
    <source>
        <dbReference type="Proteomes" id="UP001225761"/>
    </source>
</evidence>
<feature type="region of interest" description="Disordered" evidence="1">
    <location>
        <begin position="205"/>
        <end position="234"/>
    </location>
</feature>
<sequence>MKKLFLAAHLAVLSITQPIFAFNTVVQATNDKPTKVTFHGVYKIPDHEIYTIVKGIRTPIKESAEILIEPNSSIVLRVIDLKTNQIVAREKIMYMNLATDLIFESLQGENVLYKRKASTGASTVTEKVVATPKPASAPAPTALKTESARPFVKPKPGTFPEKDGIRSAKGITDEKVPTTKTTSATKAVENSAVSAPKLTSTAANATEGEKLDPRATLTKVNLPKPKEEPISKVGSLGAINAKPIIIKKATTKPASTTNTKTKAKQ</sequence>
<proteinExistence type="predicted"/>
<dbReference type="RefSeq" id="WP_283380354.1">
    <property type="nucleotide sequence ID" value="NZ_JASHIE010000001.1"/>
</dbReference>
<comment type="caution">
    <text evidence="3">The sequence shown here is derived from an EMBL/GenBank/DDBJ whole genome shotgun (WGS) entry which is preliminary data.</text>
</comment>
<feature type="chain" id="PRO_5046076569" description="DUF5666 domain-containing protein" evidence="2">
    <location>
        <begin position="22"/>
        <end position="265"/>
    </location>
</feature>
<evidence type="ECO:0008006" key="5">
    <source>
        <dbReference type="Google" id="ProtNLM"/>
    </source>
</evidence>
<feature type="signal peptide" evidence="2">
    <location>
        <begin position="1"/>
        <end position="21"/>
    </location>
</feature>
<reference evidence="3 4" key="1">
    <citation type="submission" date="2023-05" db="EMBL/GenBank/DDBJ databases">
        <title>Novel species of genus Flectobacillus isolated from stream in China.</title>
        <authorList>
            <person name="Lu H."/>
        </authorList>
    </citation>
    <scope>NUCLEOTIDE SEQUENCE [LARGE SCALE GENOMIC DNA]</scope>
    <source>
        <strain evidence="3 4">LFS242W</strain>
    </source>
</reference>